<dbReference type="PANTHER" id="PTHR31876">
    <property type="entry name" value="COV-LIKE PROTEIN 1"/>
    <property type="match status" value="1"/>
</dbReference>
<dbReference type="Proteomes" id="UP000266273">
    <property type="component" value="Unassembled WGS sequence"/>
</dbReference>
<dbReference type="AlphaFoldDB" id="A0A397Q4S2"/>
<dbReference type="OrthoDB" id="9780267at2"/>
<feature type="transmembrane region" description="Helical" evidence="2">
    <location>
        <begin position="68"/>
        <end position="88"/>
    </location>
</feature>
<dbReference type="RefSeq" id="WP_119060930.1">
    <property type="nucleotide sequence ID" value="NZ_QXDF01000001.1"/>
</dbReference>
<dbReference type="PANTHER" id="PTHR31876:SF26">
    <property type="entry name" value="PROTEIN LIKE COV 2"/>
    <property type="match status" value="1"/>
</dbReference>
<organism evidence="3 4">
    <name type="scientific">Dichotomicrobium thermohalophilum</name>
    <dbReference type="NCBI Taxonomy" id="933063"/>
    <lineage>
        <taxon>Bacteria</taxon>
        <taxon>Pseudomonadati</taxon>
        <taxon>Pseudomonadota</taxon>
        <taxon>Alphaproteobacteria</taxon>
        <taxon>Hyphomicrobiales</taxon>
        <taxon>Hyphomicrobiaceae</taxon>
        <taxon>Dichotomicrobium</taxon>
    </lineage>
</organism>
<proteinExistence type="predicted"/>
<keyword evidence="4" id="KW-1185">Reference proteome</keyword>
<dbReference type="EMBL" id="QXDF01000001">
    <property type="protein sequence ID" value="RIA56102.1"/>
    <property type="molecule type" value="Genomic_DNA"/>
</dbReference>
<accession>A0A397Q4S2</accession>
<dbReference type="InterPro" id="IPR007462">
    <property type="entry name" value="COV1-like"/>
</dbReference>
<evidence type="ECO:0000313" key="3">
    <source>
        <dbReference type="EMBL" id="RIA56102.1"/>
    </source>
</evidence>
<keyword evidence="2" id="KW-0472">Membrane</keyword>
<reference evidence="3 4" key="1">
    <citation type="submission" date="2018-08" db="EMBL/GenBank/DDBJ databases">
        <title>Genomic Encyclopedia of Archaeal and Bacterial Type Strains, Phase II (KMG-II): from individual species to whole genera.</title>
        <authorList>
            <person name="Goeker M."/>
        </authorList>
    </citation>
    <scope>NUCLEOTIDE SEQUENCE [LARGE SCALE GENOMIC DNA]</scope>
    <source>
        <strain evidence="3 4">DSM 5002</strain>
    </source>
</reference>
<comment type="caution">
    <text evidence="3">The sequence shown here is derived from an EMBL/GenBank/DDBJ whole genome shotgun (WGS) entry which is preliminary data.</text>
</comment>
<protein>
    <submittedName>
        <fullName evidence="3">Putative membrane protein</fullName>
    </submittedName>
</protein>
<sequence>MWEFFRSFWRSRVTGTFLAGLIVLLPIVLTVVIIAWLVQILRDALGPGTFLGELLRRGGSALVENDTLAFWLGVAIALIGIWVLGAIVRTEARRGVQGAIDLLFARLPLVKGIYNPVARVIRLATEKGGGDLSGMDVVAVRFGGTDGTHILALLASHDRYYIGDQRRVMVYLPTAPLPMTGGLVLVPEDHITVVPDMKVDDLLKVYFSLGALAPESMPPNMLQVRPEEAALSEAQIAGPPKPEAPAPVSGDTDETKR</sequence>
<feature type="transmembrane region" description="Helical" evidence="2">
    <location>
        <begin position="12"/>
        <end position="38"/>
    </location>
</feature>
<evidence type="ECO:0000256" key="1">
    <source>
        <dbReference type="SAM" id="MobiDB-lite"/>
    </source>
</evidence>
<gene>
    <name evidence="3" type="ORF">BXY53_1200</name>
</gene>
<keyword evidence="2" id="KW-0812">Transmembrane</keyword>
<name>A0A397Q4S2_9HYPH</name>
<feature type="region of interest" description="Disordered" evidence="1">
    <location>
        <begin position="224"/>
        <end position="257"/>
    </location>
</feature>
<dbReference type="Pfam" id="PF04367">
    <property type="entry name" value="DUF502"/>
    <property type="match status" value="1"/>
</dbReference>
<evidence type="ECO:0000256" key="2">
    <source>
        <dbReference type="SAM" id="Phobius"/>
    </source>
</evidence>
<evidence type="ECO:0000313" key="4">
    <source>
        <dbReference type="Proteomes" id="UP000266273"/>
    </source>
</evidence>
<keyword evidence="2" id="KW-1133">Transmembrane helix</keyword>